<dbReference type="OrthoDB" id="7066673at2"/>
<dbReference type="AlphaFoldDB" id="A0A1I0CWP9"/>
<reference evidence="2" key="1">
    <citation type="submission" date="2016-10" db="EMBL/GenBank/DDBJ databases">
        <authorList>
            <person name="Varghese N."/>
            <person name="Submissions S."/>
        </authorList>
    </citation>
    <scope>NUCLEOTIDE SEQUENCE [LARGE SCALE GENOMIC DNA]</scope>
    <source>
        <strain evidence="2">DSM 18579</strain>
    </source>
</reference>
<evidence type="ECO:0000313" key="1">
    <source>
        <dbReference type="EMBL" id="SET24182.1"/>
    </source>
</evidence>
<dbReference type="RefSeq" id="WP_093319868.1">
    <property type="nucleotide sequence ID" value="NZ_FOHV01000012.1"/>
</dbReference>
<evidence type="ECO:0000313" key="2">
    <source>
        <dbReference type="Proteomes" id="UP000242642"/>
    </source>
</evidence>
<dbReference type="Proteomes" id="UP000242642">
    <property type="component" value="Unassembled WGS sequence"/>
</dbReference>
<name>A0A1I0CWP9_9GAMM</name>
<sequence>MLKSPKRIDYAYDERQNLSGTSLPPPEEIFGNDNSKSLITFENDRRREFILQKYYRNSRPVLITAQSLGFGIYIDIPQNNGTGLVQMFD</sequence>
<organism evidence="1 2">
    <name type="scientific">Thorsellia anophelis DSM 18579</name>
    <dbReference type="NCBI Taxonomy" id="1123402"/>
    <lineage>
        <taxon>Bacteria</taxon>
        <taxon>Pseudomonadati</taxon>
        <taxon>Pseudomonadota</taxon>
        <taxon>Gammaproteobacteria</taxon>
        <taxon>Enterobacterales</taxon>
        <taxon>Thorselliaceae</taxon>
        <taxon>Thorsellia</taxon>
    </lineage>
</organism>
<gene>
    <name evidence="1" type="ORF">SAMN02583745_01779</name>
</gene>
<protein>
    <submittedName>
        <fullName evidence="1">Uncharacterized protein</fullName>
    </submittedName>
</protein>
<dbReference type="STRING" id="1123402.SAMN02583745_01779"/>
<proteinExistence type="predicted"/>
<accession>A0A1I0CWP9</accession>
<keyword evidence="2" id="KW-1185">Reference proteome</keyword>
<dbReference type="EMBL" id="FOHV01000012">
    <property type="protein sequence ID" value="SET24182.1"/>
    <property type="molecule type" value="Genomic_DNA"/>
</dbReference>